<keyword evidence="3" id="KW-1185">Reference proteome</keyword>
<reference evidence="2 3" key="1">
    <citation type="submission" date="2018-11" db="EMBL/GenBank/DDBJ databases">
        <authorList>
            <person name="Ye M.-Q."/>
            <person name="Du Z.-J."/>
        </authorList>
    </citation>
    <scope>NUCLEOTIDE SEQUENCE [LARGE SCALE GENOMIC DNA]</scope>
    <source>
        <strain evidence="2 3">U0105</strain>
    </source>
</reference>
<keyword evidence="1" id="KW-0472">Membrane</keyword>
<dbReference type="PIRSF" id="PIRSF004923">
    <property type="entry name" value="RseC"/>
    <property type="match status" value="1"/>
</dbReference>
<dbReference type="InterPro" id="IPR026268">
    <property type="entry name" value="RseC"/>
</dbReference>
<keyword evidence="1" id="KW-1133">Transmembrane helix</keyword>
<comment type="caution">
    <text evidence="2">The sequence shown here is derived from an EMBL/GenBank/DDBJ whole genome shotgun (WGS) entry which is preliminary data.</text>
</comment>
<dbReference type="InterPro" id="IPR007359">
    <property type="entry name" value="SigmaE_reg_RseC_MucC"/>
</dbReference>
<dbReference type="PANTHER" id="PTHR35867:SF1">
    <property type="entry name" value="PROTEIN RSEC"/>
    <property type="match status" value="1"/>
</dbReference>
<evidence type="ECO:0000256" key="1">
    <source>
        <dbReference type="SAM" id="Phobius"/>
    </source>
</evidence>
<proteinExistence type="predicted"/>
<dbReference type="PANTHER" id="PTHR35867">
    <property type="entry name" value="PROTEIN RSEC"/>
    <property type="match status" value="1"/>
</dbReference>
<dbReference type="OrthoDB" id="9795854at2"/>
<dbReference type="RefSeq" id="WP_124028235.1">
    <property type="nucleotide sequence ID" value="NZ_JBHRSN010000007.1"/>
</dbReference>
<accession>A0A3N5XYT0</accession>
<dbReference type="AlphaFoldDB" id="A0A3N5XYT0"/>
<gene>
    <name evidence="2" type="ORF">DRW07_12310</name>
</gene>
<organism evidence="2 3">
    <name type="scientific">Alteromonas sediminis</name>
    <dbReference type="NCBI Taxonomy" id="2259342"/>
    <lineage>
        <taxon>Bacteria</taxon>
        <taxon>Pseudomonadati</taxon>
        <taxon>Pseudomonadota</taxon>
        <taxon>Gammaproteobacteria</taxon>
        <taxon>Alteromonadales</taxon>
        <taxon>Alteromonadaceae</taxon>
        <taxon>Alteromonas/Salinimonas group</taxon>
        <taxon>Alteromonas</taxon>
    </lineage>
</organism>
<dbReference type="Pfam" id="PF04246">
    <property type="entry name" value="RseC_MucC"/>
    <property type="match status" value="1"/>
</dbReference>
<name>A0A3N5XYT0_9ALTE</name>
<evidence type="ECO:0000313" key="2">
    <source>
        <dbReference type="EMBL" id="RPJ65603.1"/>
    </source>
</evidence>
<feature type="transmembrane region" description="Helical" evidence="1">
    <location>
        <begin position="107"/>
        <end position="125"/>
    </location>
</feature>
<evidence type="ECO:0000313" key="3">
    <source>
        <dbReference type="Proteomes" id="UP000275281"/>
    </source>
</evidence>
<keyword evidence="1" id="KW-0812">Transmembrane</keyword>
<dbReference type="EMBL" id="RPOK01000004">
    <property type="protein sequence ID" value="RPJ65603.1"/>
    <property type="molecule type" value="Genomic_DNA"/>
</dbReference>
<feature type="transmembrane region" description="Helical" evidence="1">
    <location>
        <begin position="79"/>
        <end position="101"/>
    </location>
</feature>
<dbReference type="Proteomes" id="UP000275281">
    <property type="component" value="Unassembled WGS sequence"/>
</dbReference>
<sequence>MIEESAVVVNVEGDEVTVEAQVKSTCSSCQTQSDCGTGAIARAFSHRAQHLTLHTPVVVHVGDQVIIGIQEKSVLVASWWLYFVPLLLFVCSSLALASLFGDSVHELLLFVLTLVPTVLGFSWVSNKIKRLDKGRFHPVILRKL</sequence>
<protein>
    <submittedName>
        <fullName evidence="2">Transcriptional regulator</fullName>
    </submittedName>
</protein>